<gene>
    <name evidence="1" type="ORF">GC105_09210</name>
</gene>
<protein>
    <submittedName>
        <fullName evidence="1">Uncharacterized protein</fullName>
    </submittedName>
</protein>
<evidence type="ECO:0000313" key="1">
    <source>
        <dbReference type="EMBL" id="MPW25968.1"/>
    </source>
</evidence>
<dbReference type="Proteomes" id="UP000440004">
    <property type="component" value="Unassembled WGS sequence"/>
</dbReference>
<sequence>MYVFSKEKFKQSDVYEYHIKAYSKHLDEMDGKDVHFKDSKYKYGEMQMSSNTYLFPIYREWCNNIERFEQLSLLGADNKC</sequence>
<dbReference type="AlphaFoldDB" id="A0A6A7K917"/>
<evidence type="ECO:0000313" key="2">
    <source>
        <dbReference type="Proteomes" id="UP000440004"/>
    </source>
</evidence>
<organism evidence="1 2">
    <name type="scientific">Alkalibaculum sporogenes</name>
    <dbReference type="NCBI Taxonomy" id="2655001"/>
    <lineage>
        <taxon>Bacteria</taxon>
        <taxon>Bacillati</taxon>
        <taxon>Bacillota</taxon>
        <taxon>Clostridia</taxon>
        <taxon>Eubacteriales</taxon>
        <taxon>Eubacteriaceae</taxon>
        <taxon>Alkalibaculum</taxon>
    </lineage>
</organism>
<accession>A0A6A7K917</accession>
<reference evidence="1 2" key="1">
    <citation type="submission" date="2019-10" db="EMBL/GenBank/DDBJ databases">
        <title>Alkalibaculum tamaniensis sp.nov., a new alkaliphilic acetogen, isolated on methoxylated aromatics from a mud volcano.</title>
        <authorList>
            <person name="Khomyakova M.A."/>
            <person name="Merkel A.Y."/>
            <person name="Bonch-Osmolovskaya E.A."/>
            <person name="Slobodkin A.I."/>
        </authorList>
    </citation>
    <scope>NUCLEOTIDE SEQUENCE [LARGE SCALE GENOMIC DNA]</scope>
    <source>
        <strain evidence="1 2">M08DMB</strain>
    </source>
</reference>
<dbReference type="EMBL" id="WHNX01000012">
    <property type="protein sequence ID" value="MPW25968.1"/>
    <property type="molecule type" value="Genomic_DNA"/>
</dbReference>
<comment type="caution">
    <text evidence="1">The sequence shown here is derived from an EMBL/GenBank/DDBJ whole genome shotgun (WGS) entry which is preliminary data.</text>
</comment>
<proteinExistence type="predicted"/>
<keyword evidence="2" id="KW-1185">Reference proteome</keyword>
<dbReference type="RefSeq" id="WP_152803971.1">
    <property type="nucleotide sequence ID" value="NZ_WHNX01000012.1"/>
</dbReference>
<name>A0A6A7K917_9FIRM</name>